<sequence length="238" mass="26072">MAKVGKRYLALKEKVEPGKLYSPEEAVQLVKSMATARFDETVEMAVNLGIDPKQSDQQVRGTVSLPHGTGKTMRVLVFAQGEKAKEAEEAGADYVGGEELVQKIQEGWFDFDAAIATPDMMRIVGRLGKLLGPRGLMPNAKTGTVTNDVAQAVREIKAGRVEIRNDRYGNVHVPIGKASFSEEQLLDNFYAVLEALNRMKPAAARGRYIKKIALATTMSPSVKVDPQLALTRMEKRVA</sequence>
<dbReference type="Gene3D" id="3.30.190.20">
    <property type="match status" value="1"/>
</dbReference>
<dbReference type="HAMAP" id="MF_01318_B">
    <property type="entry name" value="Ribosomal_uL1_B"/>
    <property type="match status" value="1"/>
</dbReference>
<dbReference type="InterPro" id="IPR023674">
    <property type="entry name" value="Ribosomal_uL1-like"/>
</dbReference>
<dbReference type="NCBIfam" id="TIGR01169">
    <property type="entry name" value="rplA_bact"/>
    <property type="match status" value="1"/>
</dbReference>
<dbReference type="PANTHER" id="PTHR36427">
    <property type="entry name" value="54S RIBOSOMAL PROTEIN L1, MITOCHONDRIAL"/>
    <property type="match status" value="1"/>
</dbReference>
<dbReference type="RefSeq" id="WP_369017831.1">
    <property type="nucleotide sequence ID" value="NZ_CP121689.1"/>
</dbReference>
<dbReference type="CDD" id="cd00403">
    <property type="entry name" value="Ribosomal_L1"/>
    <property type="match status" value="1"/>
</dbReference>
<evidence type="ECO:0000256" key="10">
    <source>
        <dbReference type="RuleBase" id="RU000659"/>
    </source>
</evidence>
<evidence type="ECO:0000256" key="9">
    <source>
        <dbReference type="HAMAP-Rule" id="MF_01318"/>
    </source>
</evidence>
<evidence type="ECO:0000256" key="4">
    <source>
        <dbReference type="ARBA" id="ARBA00022845"/>
    </source>
</evidence>
<dbReference type="SUPFAM" id="SSF56808">
    <property type="entry name" value="Ribosomal protein L1"/>
    <property type="match status" value="1"/>
</dbReference>
<evidence type="ECO:0000256" key="6">
    <source>
        <dbReference type="ARBA" id="ARBA00022980"/>
    </source>
</evidence>
<keyword evidence="12" id="KW-1185">Reference proteome</keyword>
<evidence type="ECO:0000313" key="12">
    <source>
        <dbReference type="Proteomes" id="UP001461341"/>
    </source>
</evidence>
<evidence type="ECO:0000256" key="2">
    <source>
        <dbReference type="ARBA" id="ARBA00022491"/>
    </source>
</evidence>
<dbReference type="GO" id="GO:0005840">
    <property type="term" value="C:ribosome"/>
    <property type="evidence" value="ECO:0007669"/>
    <property type="project" value="UniProtKB-KW"/>
</dbReference>
<organism evidence="11 12">
    <name type="scientific">Thermatribacter velox</name>
    <dbReference type="NCBI Taxonomy" id="3039681"/>
    <lineage>
        <taxon>Bacteria</taxon>
        <taxon>Pseudomonadati</taxon>
        <taxon>Atribacterota</taxon>
        <taxon>Atribacteria</taxon>
        <taxon>Atribacterales</taxon>
        <taxon>Thermatribacteraceae</taxon>
        <taxon>Thermatribacter</taxon>
    </lineage>
</organism>
<dbReference type="InterPro" id="IPR023673">
    <property type="entry name" value="Ribosomal_uL1_CS"/>
</dbReference>
<keyword evidence="5 9" id="KW-0694">RNA-binding</keyword>
<dbReference type="PROSITE" id="PS01199">
    <property type="entry name" value="RIBOSOMAL_L1"/>
    <property type="match status" value="1"/>
</dbReference>
<name>A0ABZ2YC04_9BACT</name>
<evidence type="ECO:0000256" key="3">
    <source>
        <dbReference type="ARBA" id="ARBA00022730"/>
    </source>
</evidence>
<keyword evidence="9" id="KW-0820">tRNA-binding</keyword>
<gene>
    <name evidence="9 11" type="primary">rplA</name>
    <name evidence="11" type="ORF">QBE54_08825</name>
</gene>
<proteinExistence type="inferred from homology"/>
<dbReference type="PIRSF" id="PIRSF002155">
    <property type="entry name" value="Ribosomal_L1"/>
    <property type="match status" value="1"/>
</dbReference>
<accession>A0ABZ2YC04</accession>
<dbReference type="Gene3D" id="3.40.50.790">
    <property type="match status" value="1"/>
</dbReference>
<dbReference type="InterPro" id="IPR016095">
    <property type="entry name" value="Ribosomal_uL1_3-a/b-sand"/>
</dbReference>
<dbReference type="InterPro" id="IPR005878">
    <property type="entry name" value="Ribosom_uL1_bac-type"/>
</dbReference>
<evidence type="ECO:0000256" key="1">
    <source>
        <dbReference type="ARBA" id="ARBA00010531"/>
    </source>
</evidence>
<comment type="similarity">
    <text evidence="1 9 10">Belongs to the universal ribosomal protein uL1 family.</text>
</comment>
<comment type="function">
    <text evidence="9">Binds directly to 23S rRNA. The L1 stalk is quite mobile in the ribosome, and is involved in E site tRNA release.</text>
</comment>
<keyword evidence="6 9" id="KW-0689">Ribosomal protein</keyword>
<keyword evidence="3 9" id="KW-0699">rRNA-binding</keyword>
<evidence type="ECO:0000256" key="7">
    <source>
        <dbReference type="ARBA" id="ARBA00023274"/>
    </source>
</evidence>
<dbReference type="InterPro" id="IPR002143">
    <property type="entry name" value="Ribosomal_uL1"/>
</dbReference>
<dbReference type="EMBL" id="CP121689">
    <property type="protein sequence ID" value="WZL75681.1"/>
    <property type="molecule type" value="Genomic_DNA"/>
</dbReference>
<evidence type="ECO:0000256" key="5">
    <source>
        <dbReference type="ARBA" id="ARBA00022884"/>
    </source>
</evidence>
<dbReference type="PANTHER" id="PTHR36427:SF3">
    <property type="entry name" value="LARGE RIBOSOMAL SUBUNIT PROTEIN UL1M"/>
    <property type="match status" value="1"/>
</dbReference>
<keyword evidence="4 9" id="KW-0810">Translation regulation</keyword>
<evidence type="ECO:0000313" key="11">
    <source>
        <dbReference type="EMBL" id="WZL75681.1"/>
    </source>
</evidence>
<reference evidence="11 12" key="1">
    <citation type="submission" date="2023-03" db="EMBL/GenBank/DDBJ databases">
        <title>Novel Species.</title>
        <authorList>
            <person name="Ma S."/>
        </authorList>
    </citation>
    <scope>NUCLEOTIDE SEQUENCE [LARGE SCALE GENOMIC DNA]</scope>
    <source>
        <strain evidence="11 12">B11</strain>
    </source>
</reference>
<comment type="subunit">
    <text evidence="9">Part of the 50S ribosomal subunit.</text>
</comment>
<dbReference type="Proteomes" id="UP001461341">
    <property type="component" value="Chromosome"/>
</dbReference>
<keyword evidence="7 9" id="KW-0687">Ribonucleoprotein</keyword>
<protein>
    <recommendedName>
        <fullName evidence="8 9">Large ribosomal subunit protein uL1</fullName>
    </recommendedName>
</protein>
<keyword evidence="2 9" id="KW-0678">Repressor</keyword>
<evidence type="ECO:0000256" key="8">
    <source>
        <dbReference type="ARBA" id="ARBA00035241"/>
    </source>
</evidence>
<dbReference type="Pfam" id="PF00687">
    <property type="entry name" value="Ribosomal_L1"/>
    <property type="match status" value="1"/>
</dbReference>
<dbReference type="InterPro" id="IPR028364">
    <property type="entry name" value="Ribosomal_uL1/biogenesis"/>
</dbReference>
<comment type="function">
    <text evidence="9">Protein L1 is also a translational repressor protein, it controls the translation of the L11 operon by binding to its mRNA.</text>
</comment>